<reference evidence="1" key="1">
    <citation type="submission" date="2024-05" db="EMBL/GenBank/DDBJ databases">
        <title>Alkalihalobacillus sp. strain MEB203 novel alkaliphilic bacterium from Lonar Lake, India.</title>
        <authorList>
            <person name="Joshi A."/>
            <person name="Thite S."/>
            <person name="Mengade P."/>
        </authorList>
    </citation>
    <scope>NUCLEOTIDE SEQUENCE</scope>
    <source>
        <strain evidence="1">MEB 203</strain>
    </source>
</reference>
<keyword evidence="2" id="KW-1185">Reference proteome</keyword>
<dbReference type="RefSeq" id="WP_275117136.1">
    <property type="nucleotide sequence ID" value="NZ_JAOTPO010000002.1"/>
</dbReference>
<dbReference type="Proteomes" id="UP001148125">
    <property type="component" value="Unassembled WGS sequence"/>
</dbReference>
<proteinExistence type="predicted"/>
<accession>A0ABT5VAN6</accession>
<evidence type="ECO:0000313" key="1">
    <source>
        <dbReference type="EMBL" id="MDE5412505.1"/>
    </source>
</evidence>
<dbReference type="EMBL" id="JAOTPO010000002">
    <property type="protein sequence ID" value="MDE5412505.1"/>
    <property type="molecule type" value="Genomic_DNA"/>
</dbReference>
<sequence length="103" mass="12016">MNPPKGLLDSINIFEDLIKQAPDTRASVPDFLKFIRYFLRTKDPKHSLPTIEVMSLLKHHKPNVFGYVRKQASLDANLKLITQLQMDVHRAEQRLQELKTKLH</sequence>
<organism evidence="1 2">
    <name type="scientific">Alkalihalobacterium chitinilyticum</name>
    <dbReference type="NCBI Taxonomy" id="2980103"/>
    <lineage>
        <taxon>Bacteria</taxon>
        <taxon>Bacillati</taxon>
        <taxon>Bacillota</taxon>
        <taxon>Bacilli</taxon>
        <taxon>Bacillales</taxon>
        <taxon>Bacillaceae</taxon>
        <taxon>Alkalihalobacterium</taxon>
    </lineage>
</organism>
<protein>
    <submittedName>
        <fullName evidence="1">Uncharacterized protein</fullName>
    </submittedName>
</protein>
<name>A0ABT5VAN6_9BACI</name>
<comment type="caution">
    <text evidence="1">The sequence shown here is derived from an EMBL/GenBank/DDBJ whole genome shotgun (WGS) entry which is preliminary data.</text>
</comment>
<evidence type="ECO:0000313" key="2">
    <source>
        <dbReference type="Proteomes" id="UP001148125"/>
    </source>
</evidence>
<gene>
    <name evidence="1" type="ORF">N7Z68_03845</name>
</gene>